<dbReference type="PROSITE" id="PS51318">
    <property type="entry name" value="TAT"/>
    <property type="match status" value="1"/>
</dbReference>
<name>A0ABW0V950_9ACTN</name>
<keyword evidence="2" id="KW-0732">Signal</keyword>
<dbReference type="InterPro" id="IPR019546">
    <property type="entry name" value="TAT_signal_bac_arc"/>
</dbReference>
<dbReference type="RefSeq" id="WP_346146119.1">
    <property type="nucleotide sequence ID" value="NZ_BAAAUA010000026.1"/>
</dbReference>
<comment type="caution">
    <text evidence="3">The sequence shown here is derived from an EMBL/GenBank/DDBJ whole genome shotgun (WGS) entry which is preliminary data.</text>
</comment>
<gene>
    <name evidence="3" type="ORF">ACFPZF_09030</name>
</gene>
<evidence type="ECO:0000256" key="2">
    <source>
        <dbReference type="SAM" id="SignalP"/>
    </source>
</evidence>
<reference evidence="4" key="1">
    <citation type="journal article" date="2019" name="Int. J. Syst. Evol. Microbiol.">
        <title>The Global Catalogue of Microorganisms (GCM) 10K type strain sequencing project: providing services to taxonomists for standard genome sequencing and annotation.</title>
        <authorList>
            <consortium name="The Broad Institute Genomics Platform"/>
            <consortium name="The Broad Institute Genome Sequencing Center for Infectious Disease"/>
            <person name="Wu L."/>
            <person name="Ma J."/>
        </authorList>
    </citation>
    <scope>NUCLEOTIDE SEQUENCE [LARGE SCALE GENOMIC DNA]</scope>
    <source>
        <strain evidence="4">CGMCC 4.1622</strain>
    </source>
</reference>
<dbReference type="NCBIfam" id="TIGR01409">
    <property type="entry name" value="TAT_signal_seq"/>
    <property type="match status" value="1"/>
</dbReference>
<evidence type="ECO:0000313" key="3">
    <source>
        <dbReference type="EMBL" id="MFC5641504.1"/>
    </source>
</evidence>
<proteinExistence type="predicted"/>
<feature type="region of interest" description="Disordered" evidence="1">
    <location>
        <begin position="202"/>
        <end position="223"/>
    </location>
</feature>
<dbReference type="InterPro" id="IPR006311">
    <property type="entry name" value="TAT_signal"/>
</dbReference>
<dbReference type="Proteomes" id="UP001596066">
    <property type="component" value="Unassembled WGS sequence"/>
</dbReference>
<accession>A0ABW0V950</accession>
<sequence length="242" mass="25233">MTSSLSRRRLLGAAAAAAGAGLFGPAPAAHAADQPAVDLPAVGQTLAFGVTTTATTLLVDLPPPLPVLTFTGSWSVEITATSSDGCTYRTVDLALDARHPQFGLITLRAPDGEPGTGTLRPQADGGVLDQWVQPLRITFERCGREFGPFRFVSSAPAAWTGTMTAYPPPPPGVNPDGSPTGRTLYRTTGPIRFGLDPDRANPPADNCPLTAGPLPQQSAARADADPEYLELQGMDCTISRQT</sequence>
<dbReference type="EMBL" id="JBHSOC010000012">
    <property type="protein sequence ID" value="MFC5641504.1"/>
    <property type="molecule type" value="Genomic_DNA"/>
</dbReference>
<evidence type="ECO:0000313" key="4">
    <source>
        <dbReference type="Proteomes" id="UP001596066"/>
    </source>
</evidence>
<feature type="chain" id="PRO_5047068361" evidence="2">
    <location>
        <begin position="32"/>
        <end position="242"/>
    </location>
</feature>
<protein>
    <submittedName>
        <fullName evidence="3">Twin-arginine translocation signal domain-containing protein</fullName>
    </submittedName>
</protein>
<organism evidence="3 4">
    <name type="scientific">Kitasatospora cinereorecta</name>
    <dbReference type="NCBI Taxonomy" id="285560"/>
    <lineage>
        <taxon>Bacteria</taxon>
        <taxon>Bacillati</taxon>
        <taxon>Actinomycetota</taxon>
        <taxon>Actinomycetes</taxon>
        <taxon>Kitasatosporales</taxon>
        <taxon>Streptomycetaceae</taxon>
        <taxon>Kitasatospora</taxon>
    </lineage>
</organism>
<feature type="signal peptide" evidence="2">
    <location>
        <begin position="1"/>
        <end position="31"/>
    </location>
</feature>
<evidence type="ECO:0000256" key="1">
    <source>
        <dbReference type="SAM" id="MobiDB-lite"/>
    </source>
</evidence>
<keyword evidence="4" id="KW-1185">Reference proteome</keyword>